<dbReference type="Proteomes" id="UP001214666">
    <property type="component" value="Chromosome"/>
</dbReference>
<dbReference type="PROSITE" id="PS51007">
    <property type="entry name" value="CYTC"/>
    <property type="match status" value="1"/>
</dbReference>
<evidence type="ECO:0000256" key="3">
    <source>
        <dbReference type="ARBA" id="ARBA00023004"/>
    </source>
</evidence>
<feature type="transmembrane region" description="Helical" evidence="5">
    <location>
        <begin position="16"/>
        <end position="38"/>
    </location>
</feature>
<reference evidence="7" key="1">
    <citation type="submission" date="2023-02" db="EMBL/GenBank/DDBJ databases">
        <title>The sequence of Aeromonas hydrophila K533.</title>
        <authorList>
            <person name="Luo X."/>
        </authorList>
    </citation>
    <scope>NUCLEOTIDE SEQUENCE</scope>
    <source>
        <strain evidence="7">K533</strain>
    </source>
</reference>
<dbReference type="InterPro" id="IPR003468">
    <property type="entry name" value="Cyt_c_oxidase_monohaem-su/FixO"/>
</dbReference>
<keyword evidence="2 4" id="KW-0479">Metal-binding</keyword>
<keyword evidence="5" id="KW-0812">Transmembrane</keyword>
<accession>A0AAX3PB40</accession>
<protein>
    <submittedName>
        <fullName evidence="7">Cytochrome-c oxidase, cbb3-type subunit II</fullName>
    </submittedName>
</protein>
<dbReference type="NCBIfam" id="NF011055">
    <property type="entry name" value="PRK14487.1"/>
    <property type="match status" value="1"/>
</dbReference>
<keyword evidence="5" id="KW-0472">Membrane</keyword>
<proteinExistence type="predicted"/>
<evidence type="ECO:0000313" key="7">
    <source>
        <dbReference type="EMBL" id="WEE28661.1"/>
    </source>
</evidence>
<dbReference type="InterPro" id="IPR036909">
    <property type="entry name" value="Cyt_c-like_dom_sf"/>
</dbReference>
<evidence type="ECO:0000256" key="2">
    <source>
        <dbReference type="ARBA" id="ARBA00022723"/>
    </source>
</evidence>
<dbReference type="RefSeq" id="WP_077096245.1">
    <property type="nucleotide sequence ID" value="NZ_AP023398.1"/>
</dbReference>
<dbReference type="FunFam" id="1.10.760.10:FF:000003">
    <property type="entry name" value="Cbb3-type cytochrome c oxidase subunit II"/>
    <property type="match status" value="1"/>
</dbReference>
<organism evidence="7 8">
    <name type="scientific">Aeromonas hydrophila</name>
    <dbReference type="NCBI Taxonomy" id="644"/>
    <lineage>
        <taxon>Bacteria</taxon>
        <taxon>Pseudomonadati</taxon>
        <taxon>Pseudomonadota</taxon>
        <taxon>Gammaproteobacteria</taxon>
        <taxon>Aeromonadales</taxon>
        <taxon>Aeromonadaceae</taxon>
        <taxon>Aeromonas</taxon>
    </lineage>
</organism>
<dbReference type="NCBIfam" id="TIGR00781">
    <property type="entry name" value="ccoO"/>
    <property type="match status" value="1"/>
</dbReference>
<feature type="domain" description="Cytochrome c" evidence="6">
    <location>
        <begin position="54"/>
        <end position="200"/>
    </location>
</feature>
<dbReference type="Gene3D" id="1.10.760.10">
    <property type="entry name" value="Cytochrome c-like domain"/>
    <property type="match status" value="1"/>
</dbReference>
<dbReference type="InterPro" id="IPR009056">
    <property type="entry name" value="Cyt_c-like_dom"/>
</dbReference>
<evidence type="ECO:0000256" key="5">
    <source>
        <dbReference type="SAM" id="Phobius"/>
    </source>
</evidence>
<dbReference type="SUPFAM" id="SSF46626">
    <property type="entry name" value="Cytochrome c"/>
    <property type="match status" value="1"/>
</dbReference>
<dbReference type="EMBL" id="CP118942">
    <property type="protein sequence ID" value="WEE28661.1"/>
    <property type="molecule type" value="Genomic_DNA"/>
</dbReference>
<keyword evidence="5" id="KW-1133">Transmembrane helix</keyword>
<dbReference type="GO" id="GO:0046872">
    <property type="term" value="F:metal ion binding"/>
    <property type="evidence" value="ECO:0007669"/>
    <property type="project" value="UniProtKB-KW"/>
</dbReference>
<keyword evidence="3 4" id="KW-0408">Iron</keyword>
<evidence type="ECO:0000256" key="4">
    <source>
        <dbReference type="PROSITE-ProRule" id="PRU00433"/>
    </source>
</evidence>
<gene>
    <name evidence="7" type="primary">ccoO</name>
    <name evidence="7" type="ORF">PY771_10200</name>
</gene>
<dbReference type="GO" id="GO:0009055">
    <property type="term" value="F:electron transfer activity"/>
    <property type="evidence" value="ECO:0007669"/>
    <property type="project" value="InterPro"/>
</dbReference>
<sequence length="204" mass="22897">MSNNNRHEIFEKSVPMLVVGIIFAISLGGLVEITPLFFQKQTTEPVEGLKPYTALQMEGRDIFIREGCTVCHSQMIRPFRAETERYGHYSVAGESVWEHPFLWGSKRTGPDLARVGGRYSDDWHRAHLINPRDVVPESNMPAFPWLDTNVLTGELTGKKLALFRDHFGVPYTDADIQDAGEAVKGKTELDALVAYLQSLGHALK</sequence>
<keyword evidence="1 4" id="KW-0349">Heme</keyword>
<dbReference type="Pfam" id="PF02433">
    <property type="entry name" value="FixO"/>
    <property type="match status" value="1"/>
</dbReference>
<dbReference type="AlphaFoldDB" id="A0AAX3PB40"/>
<dbReference type="Gene3D" id="6.10.250.2250">
    <property type="match status" value="1"/>
</dbReference>
<evidence type="ECO:0000259" key="6">
    <source>
        <dbReference type="PROSITE" id="PS51007"/>
    </source>
</evidence>
<evidence type="ECO:0000313" key="8">
    <source>
        <dbReference type="Proteomes" id="UP001214666"/>
    </source>
</evidence>
<name>A0AAX3PB40_AERHY</name>
<dbReference type="GO" id="GO:0020037">
    <property type="term" value="F:heme binding"/>
    <property type="evidence" value="ECO:0007669"/>
    <property type="project" value="InterPro"/>
</dbReference>
<evidence type="ECO:0000256" key="1">
    <source>
        <dbReference type="ARBA" id="ARBA00022617"/>
    </source>
</evidence>